<gene>
    <name evidence="1" type="ORF">MYMAC_006629</name>
</gene>
<dbReference type="Proteomes" id="UP000217343">
    <property type="component" value="Chromosome"/>
</dbReference>
<accession>A0A250K5K3</accession>
<evidence type="ECO:0000313" key="1">
    <source>
        <dbReference type="EMBL" id="ATB50972.1"/>
    </source>
</evidence>
<proteinExistence type="predicted"/>
<name>A0A250K5K3_9BACT</name>
<dbReference type="KEGG" id="mmas:MYMAC_006629"/>
<sequence length="1338" mass="143640">MHVSRISTLRGDVCPPGAHASARRGRSRWFHGLLAAVALWGCGEPAPGATAPSDGPVAARTVEDGLACTPEDLETGDWACTGGFTYSLECHAQHSSVACGADTSPKTCTSYGTCQHTDFGYALGVHEAVLPLGTRDDFSCENPARNHMMANAPASTWGGITWLWYIGGKPGGGGTESARAGGEDFKGAAPGVGEEYCYITFYNYPTALGTGTGPQCGTVEEACTVACLNPRTCQVDGAWVTSATQCGAMIGPCGAGSGPQLNGTCRDVSHGLAPDADCGPGFGEGQAPATATVAQVQAQAAAQWAASGSRGAPVYDAPITCSECHSLSSLSAQEVNRRVYAAAAMANEHPRLHLLAGAAYFLARDNPALSQADLTAGLNAISTALNVYPFDPANDGSGPRVRTMIRMLARAQPHLSTATAPGRALRAYARALLASMHNGLDLERGLANAQSFVDRYGEVEAFTEDTWSKLHDLAQGNAALAAAVNGGGIGAGVGFQTSHTAAQMLAAKPLGPLAAFVLPRLGPDGRLSVTPEDARGFVTTASTAGLAAVEQYSDMLHDLNTAEQAYRAAIALKRPAQQGQSLDEGGGEPEAASLTTLATPEETALAEAIAAAKTRGTSLKETLGGVKEGVSVGLGLVAEILKIDGQTQLASDIVRFSKALGTTLESVAKYAESSIKVAEKVAGFLDAGVKGFQIIGAAVFTGQIVGAVIQLFSILRKPAEPPIEQVILTELRKLHQLVVELQGRMLSRFDRVDRKLNDIHRDMHSRFALVDWELGRVNQNVEEVQEALYALHAGLNRVDQNMYEYFTDTKNDAFEYAAWTYLGWNSRHPTPMRYEEEFVPAESRFSIWGAVDAHVSTVLAGIDGRGSNPDISPADELSTHKLSYNINYLREFPAQLGLSMLHPERISSPKDWMAGAEAYAQLFEEQPVLGAQMLTPRHNELIAQGTKLETALKNIGKPLFAGIHTRYTADWAWMKTLLENAETTWRNDPGRGMYGIDLWGVPEQEPATHFLKQGEKPIVPCGGGQWGDYNGDGAADYLGVDPARWNHDVLRPLLIADNMNVDGASIDLCGEGSWQLYSEVFTGLGGLYERKYRLESTVYVRYTSWDSATSSWKSERVFAHRFTGGQEFVAMVRGQDRPTYNPNNAQNPQEWMVKRWGYVSQNIASSDYAMATAFRGAIRTRMVDELKSQQRQFYGSIATRMNQAGDALQLQAKRMTGTRMVWQAYAALALPLSLEHDEHLRGLLYGEDAVLSGHDTLQDVEVVPVMNDVMDMYALFSTAAVLPAHDILQDLHPAVTSRADRLKVAIDASLDAQAQAGGPEASAWVEPTLLRLRLSVPQ</sequence>
<dbReference type="EMBL" id="CP022203">
    <property type="protein sequence ID" value="ATB50972.1"/>
    <property type="molecule type" value="Genomic_DNA"/>
</dbReference>
<protein>
    <submittedName>
        <fullName evidence="1">Uncharacterized protein</fullName>
    </submittedName>
</protein>
<evidence type="ECO:0000313" key="2">
    <source>
        <dbReference type="Proteomes" id="UP000217343"/>
    </source>
</evidence>
<keyword evidence="2" id="KW-1185">Reference proteome</keyword>
<dbReference type="RefSeq" id="WP_239989178.1">
    <property type="nucleotide sequence ID" value="NZ_CP022203.1"/>
</dbReference>
<organism evidence="1 2">
    <name type="scientific">Corallococcus macrosporus DSM 14697</name>
    <dbReference type="NCBI Taxonomy" id="1189310"/>
    <lineage>
        <taxon>Bacteria</taxon>
        <taxon>Pseudomonadati</taxon>
        <taxon>Myxococcota</taxon>
        <taxon>Myxococcia</taxon>
        <taxon>Myxococcales</taxon>
        <taxon>Cystobacterineae</taxon>
        <taxon>Myxococcaceae</taxon>
        <taxon>Corallococcus</taxon>
    </lineage>
</organism>
<reference evidence="1 2" key="1">
    <citation type="submission" date="2017-06" db="EMBL/GenBank/DDBJ databases">
        <title>Sequencing and comparative analysis of myxobacterial genomes.</title>
        <authorList>
            <person name="Rupp O."/>
            <person name="Goesmann A."/>
            <person name="Sogaard-Andersen L."/>
        </authorList>
    </citation>
    <scope>NUCLEOTIDE SEQUENCE [LARGE SCALE GENOMIC DNA]</scope>
    <source>
        <strain evidence="1 2">DSM 14697</strain>
    </source>
</reference>